<dbReference type="PANTHER" id="PTHR43163">
    <property type="entry name" value="DIPEPTIDE TRANSPORT SYSTEM PERMEASE PROTEIN DPPB-RELATED"/>
    <property type="match status" value="1"/>
</dbReference>
<dbReference type="PROSITE" id="PS50928">
    <property type="entry name" value="ABC_TM1"/>
    <property type="match status" value="1"/>
</dbReference>
<dbReference type="GO" id="GO:0071916">
    <property type="term" value="F:dipeptide transmembrane transporter activity"/>
    <property type="evidence" value="ECO:0007669"/>
    <property type="project" value="TreeGrafter"/>
</dbReference>
<dbReference type="Pfam" id="PF00528">
    <property type="entry name" value="BPD_transp_1"/>
    <property type="match status" value="1"/>
</dbReference>
<comment type="similarity">
    <text evidence="7">Belongs to the binding-protein-dependent transport system permease family.</text>
</comment>
<keyword evidence="6 7" id="KW-0472">Membrane</keyword>
<protein>
    <submittedName>
        <fullName evidence="9">Peptide ABC transporter permease</fullName>
    </submittedName>
</protein>
<name>A0A8S8XCE1_9PROT</name>
<comment type="subcellular location">
    <subcellularLocation>
        <location evidence="1 7">Cell membrane</location>
        <topology evidence="1 7">Multi-pass membrane protein</topology>
    </subcellularLocation>
</comment>
<dbReference type="InterPro" id="IPR045621">
    <property type="entry name" value="BPD_transp_1_N"/>
</dbReference>
<accession>A0A8S8XCE1</accession>
<evidence type="ECO:0000256" key="6">
    <source>
        <dbReference type="ARBA" id="ARBA00023136"/>
    </source>
</evidence>
<proteinExistence type="inferred from homology"/>
<dbReference type="AlphaFoldDB" id="A0A8S8XCE1"/>
<feature type="transmembrane region" description="Helical" evidence="7">
    <location>
        <begin position="203"/>
        <end position="222"/>
    </location>
</feature>
<sequence length="338" mass="35788">MAAASFLVRRVLATFVVLIAVTILTFVISHVIPGDPAQLIAGPRAGAAEVAQLRHALGLDRPLHEQYATYVVALLHGDLGASIVTGQPVLREILDRLPATIELMGLALLLSVAVAVPLGVIAAAARPSPLDTVLRGLSTVAISTPRFWVAMLLLGLFYGALQWAPPSGRLSPGLTPHELTGLLTLDSLLRGDWRLLRDATAHLVLPVAALAIGNIGTFARIIRAAMIEVLAQDHIRTARAAGISQARILSVYALRNALLPFVTIAGLELAGLLFGSVTVESVFAWPGIGSYLLDAILDLNFPVIMGVTLFVSIGYAVINLLIDLSYRCIDPRLRAPAG</sequence>
<evidence type="ECO:0000256" key="4">
    <source>
        <dbReference type="ARBA" id="ARBA00022692"/>
    </source>
</evidence>
<feature type="transmembrane region" description="Helical" evidence="7">
    <location>
        <begin position="12"/>
        <end position="32"/>
    </location>
</feature>
<evidence type="ECO:0000256" key="3">
    <source>
        <dbReference type="ARBA" id="ARBA00022475"/>
    </source>
</evidence>
<dbReference type="Pfam" id="PF19300">
    <property type="entry name" value="BPD_transp_1_N"/>
    <property type="match status" value="1"/>
</dbReference>
<keyword evidence="2 7" id="KW-0813">Transport</keyword>
<dbReference type="EMBL" id="BOPV01000001">
    <property type="protein sequence ID" value="GIL38876.1"/>
    <property type="molecule type" value="Genomic_DNA"/>
</dbReference>
<dbReference type="CDD" id="cd06261">
    <property type="entry name" value="TM_PBP2"/>
    <property type="match status" value="1"/>
</dbReference>
<dbReference type="SUPFAM" id="SSF161098">
    <property type="entry name" value="MetI-like"/>
    <property type="match status" value="1"/>
</dbReference>
<organism evidence="9 10">
    <name type="scientific">Roseiterribacter gracilis</name>
    <dbReference type="NCBI Taxonomy" id="2812848"/>
    <lineage>
        <taxon>Bacteria</taxon>
        <taxon>Pseudomonadati</taxon>
        <taxon>Pseudomonadota</taxon>
        <taxon>Alphaproteobacteria</taxon>
        <taxon>Rhodospirillales</taxon>
        <taxon>Roseiterribacteraceae</taxon>
        <taxon>Roseiterribacter</taxon>
    </lineage>
</organism>
<evidence type="ECO:0000259" key="8">
    <source>
        <dbReference type="PROSITE" id="PS50928"/>
    </source>
</evidence>
<keyword evidence="4 7" id="KW-0812">Transmembrane</keyword>
<feature type="transmembrane region" description="Helical" evidence="7">
    <location>
        <begin position="257"/>
        <end position="279"/>
    </location>
</feature>
<evidence type="ECO:0000256" key="1">
    <source>
        <dbReference type="ARBA" id="ARBA00004651"/>
    </source>
</evidence>
<gene>
    <name evidence="9" type="ORF">TMPK1_11130</name>
</gene>
<evidence type="ECO:0000256" key="2">
    <source>
        <dbReference type="ARBA" id="ARBA00022448"/>
    </source>
</evidence>
<keyword evidence="5 7" id="KW-1133">Transmembrane helix</keyword>
<dbReference type="InterPro" id="IPR000515">
    <property type="entry name" value="MetI-like"/>
</dbReference>
<comment type="caution">
    <text evidence="9">The sequence shown here is derived from an EMBL/GenBank/DDBJ whole genome shotgun (WGS) entry which is preliminary data.</text>
</comment>
<reference evidence="9" key="1">
    <citation type="submission" date="2021-02" db="EMBL/GenBank/DDBJ databases">
        <title>Genome sequence of Rhodospirillales sp. strain TMPK1 isolated from soil.</title>
        <authorList>
            <person name="Nakai R."/>
            <person name="Kusada H."/>
            <person name="Tamaki H."/>
        </authorList>
    </citation>
    <scope>NUCLEOTIDE SEQUENCE</scope>
    <source>
        <strain evidence="9">TMPK1</strain>
    </source>
</reference>
<dbReference type="GO" id="GO:0005886">
    <property type="term" value="C:plasma membrane"/>
    <property type="evidence" value="ECO:0007669"/>
    <property type="project" value="UniProtKB-SubCell"/>
</dbReference>
<dbReference type="Gene3D" id="1.10.3720.10">
    <property type="entry name" value="MetI-like"/>
    <property type="match status" value="1"/>
</dbReference>
<feature type="transmembrane region" description="Helical" evidence="7">
    <location>
        <begin position="103"/>
        <end position="125"/>
    </location>
</feature>
<keyword evidence="3" id="KW-1003">Cell membrane</keyword>
<dbReference type="InterPro" id="IPR035906">
    <property type="entry name" value="MetI-like_sf"/>
</dbReference>
<evidence type="ECO:0000256" key="5">
    <source>
        <dbReference type="ARBA" id="ARBA00022989"/>
    </source>
</evidence>
<feature type="transmembrane region" description="Helical" evidence="7">
    <location>
        <begin position="299"/>
        <end position="322"/>
    </location>
</feature>
<feature type="transmembrane region" description="Helical" evidence="7">
    <location>
        <begin position="146"/>
        <end position="164"/>
    </location>
</feature>
<dbReference type="Proteomes" id="UP000681075">
    <property type="component" value="Unassembled WGS sequence"/>
</dbReference>
<evidence type="ECO:0000256" key="7">
    <source>
        <dbReference type="RuleBase" id="RU363032"/>
    </source>
</evidence>
<keyword evidence="10" id="KW-1185">Reference proteome</keyword>
<dbReference type="PANTHER" id="PTHR43163:SF6">
    <property type="entry name" value="DIPEPTIDE TRANSPORT SYSTEM PERMEASE PROTEIN DPPB-RELATED"/>
    <property type="match status" value="1"/>
</dbReference>
<evidence type="ECO:0000313" key="10">
    <source>
        <dbReference type="Proteomes" id="UP000681075"/>
    </source>
</evidence>
<feature type="domain" description="ABC transmembrane type-1" evidence="8">
    <location>
        <begin position="97"/>
        <end position="322"/>
    </location>
</feature>
<evidence type="ECO:0000313" key="9">
    <source>
        <dbReference type="EMBL" id="GIL38876.1"/>
    </source>
</evidence>